<dbReference type="InterPro" id="IPR004629">
    <property type="entry name" value="WecG_TagA_CpsF"/>
</dbReference>
<protein>
    <submittedName>
        <fullName evidence="3">Acetylglucosaminyldiphospho-UDP acetyl-beta-D-mannosaminyltransferase</fullName>
    </submittedName>
</protein>
<dbReference type="NCBIfam" id="TIGR00696">
    <property type="entry name" value="wecG_tagA_cpsF"/>
    <property type="match status" value="1"/>
</dbReference>
<dbReference type="Pfam" id="PF03808">
    <property type="entry name" value="Glyco_tran_WecG"/>
    <property type="match status" value="1"/>
</dbReference>
<dbReference type="GO" id="GO:0016758">
    <property type="term" value="F:hexosyltransferase activity"/>
    <property type="evidence" value="ECO:0007669"/>
    <property type="project" value="TreeGrafter"/>
</dbReference>
<proteinExistence type="predicted"/>
<dbReference type="AlphaFoldDB" id="A0A2M8KEM7"/>
<dbReference type="PANTHER" id="PTHR34136:SF1">
    <property type="entry name" value="UDP-N-ACETYL-D-MANNOSAMINURONIC ACID TRANSFERASE"/>
    <property type="match status" value="1"/>
</dbReference>
<evidence type="ECO:0000256" key="1">
    <source>
        <dbReference type="ARBA" id="ARBA00022676"/>
    </source>
</evidence>
<dbReference type="PANTHER" id="PTHR34136">
    <property type="match status" value="1"/>
</dbReference>
<keyword evidence="2 3" id="KW-0808">Transferase</keyword>
<dbReference type="CDD" id="cd06533">
    <property type="entry name" value="Glyco_transf_WecG_TagA"/>
    <property type="match status" value="1"/>
</dbReference>
<name>A0A2M8KEM7_9BACT</name>
<comment type="caution">
    <text evidence="3">The sequence shown here is derived from an EMBL/GenBank/DDBJ whole genome shotgun (WGS) entry which is preliminary data.</text>
</comment>
<evidence type="ECO:0000313" key="4">
    <source>
        <dbReference type="Proteomes" id="UP000231450"/>
    </source>
</evidence>
<organism evidence="3 4">
    <name type="scientific">Candidatus Portnoybacteria bacterium CG10_big_fil_rev_8_21_14_0_10_36_7</name>
    <dbReference type="NCBI Taxonomy" id="1974812"/>
    <lineage>
        <taxon>Bacteria</taxon>
        <taxon>Candidatus Portnoyibacteriota</taxon>
    </lineage>
</organism>
<reference evidence="4" key="1">
    <citation type="submission" date="2017-09" db="EMBL/GenBank/DDBJ databases">
        <title>Depth-based differentiation of microbial function through sediment-hosted aquifers and enrichment of novel symbionts in the deep terrestrial subsurface.</title>
        <authorList>
            <person name="Probst A.J."/>
            <person name="Ladd B."/>
            <person name="Jarett J.K."/>
            <person name="Geller-Mcgrath D.E."/>
            <person name="Sieber C.M.K."/>
            <person name="Emerson J.B."/>
            <person name="Anantharaman K."/>
            <person name="Thomas B.C."/>
            <person name="Malmstrom R."/>
            <person name="Stieglmeier M."/>
            <person name="Klingl A."/>
            <person name="Woyke T."/>
            <person name="Ryan C.M."/>
            <person name="Banfield J.F."/>
        </authorList>
    </citation>
    <scope>NUCLEOTIDE SEQUENCE [LARGE SCALE GENOMIC DNA]</scope>
</reference>
<dbReference type="EMBL" id="PFDW01000023">
    <property type="protein sequence ID" value="PJE58370.1"/>
    <property type="molecule type" value="Genomic_DNA"/>
</dbReference>
<gene>
    <name evidence="3" type="ORF">COU81_01125</name>
</gene>
<accession>A0A2M8KEM7</accession>
<keyword evidence="1" id="KW-0328">Glycosyltransferase</keyword>
<evidence type="ECO:0000256" key="2">
    <source>
        <dbReference type="ARBA" id="ARBA00022679"/>
    </source>
</evidence>
<evidence type="ECO:0000313" key="3">
    <source>
        <dbReference type="EMBL" id="PJE58370.1"/>
    </source>
</evidence>
<dbReference type="Proteomes" id="UP000231450">
    <property type="component" value="Unassembled WGS sequence"/>
</dbReference>
<sequence length="239" mass="26306">MKETICGVKIDAVSVADILMLVDGFMGKEGVAHIVTVNPEYIVESVRNPKFLDIINKADLAVADGVGLIIMSKALGGHLRERITGVDLIEAIIKKRNGTTFFLLGADEASAGGTLNYFKTKYPSNRYVYLAGQDANDNRLAVDSINRSDASVLFVAFGSPKQDEWIDYNKLALKKIKLAIGIGGAFDIISGVKNRAPVVMQKMGIEWLWRLLLEPKRILRVLNAVVIFPLIIILKINKH</sequence>